<keyword evidence="3" id="KW-1185">Reference proteome</keyword>
<evidence type="ECO:0000313" key="3">
    <source>
        <dbReference type="Proteomes" id="UP001143463"/>
    </source>
</evidence>
<name>A0A9W6L7H9_9PSEU</name>
<keyword evidence="1" id="KW-0472">Membrane</keyword>
<dbReference type="EMBL" id="BSFQ01000014">
    <property type="protein sequence ID" value="GLL12504.1"/>
    <property type="molecule type" value="Genomic_DNA"/>
</dbReference>
<sequence length="123" mass="11532">MSVDHVLAVHLSLAVGGYEVGAGRTVPTVAAVLALIGVVVGGVALARPAGRVGPVGRRAAAVVGLVLGLVGAVVGGLHAANSAGGLGTGNGLAGAVAAVVLGLVGTIVSGLALARSRRPVRPG</sequence>
<feature type="transmembrane region" description="Helical" evidence="1">
    <location>
        <begin position="92"/>
        <end position="114"/>
    </location>
</feature>
<reference evidence="2" key="1">
    <citation type="journal article" date="2014" name="Int. J. Syst. Evol. Microbiol.">
        <title>Complete genome sequence of Corynebacterium casei LMG S-19264T (=DSM 44701T), isolated from a smear-ripened cheese.</title>
        <authorList>
            <consortium name="US DOE Joint Genome Institute (JGI-PGF)"/>
            <person name="Walter F."/>
            <person name="Albersmeier A."/>
            <person name="Kalinowski J."/>
            <person name="Ruckert C."/>
        </authorList>
    </citation>
    <scope>NUCLEOTIDE SEQUENCE</scope>
    <source>
        <strain evidence="2">VKM Ac-1069</strain>
    </source>
</reference>
<dbReference type="AlphaFoldDB" id="A0A9W6L7H9"/>
<feature type="transmembrane region" description="Helical" evidence="1">
    <location>
        <begin position="28"/>
        <end position="47"/>
    </location>
</feature>
<protein>
    <submittedName>
        <fullName evidence="2">Uncharacterized protein</fullName>
    </submittedName>
</protein>
<gene>
    <name evidence="2" type="ORF">GCM10017577_36450</name>
</gene>
<comment type="caution">
    <text evidence="2">The sequence shown here is derived from an EMBL/GenBank/DDBJ whole genome shotgun (WGS) entry which is preliminary data.</text>
</comment>
<dbReference type="InterPro" id="IPR045770">
    <property type="entry name" value="DUF6223"/>
</dbReference>
<proteinExistence type="predicted"/>
<evidence type="ECO:0000256" key="1">
    <source>
        <dbReference type="SAM" id="Phobius"/>
    </source>
</evidence>
<reference evidence="2" key="2">
    <citation type="submission" date="2023-01" db="EMBL/GenBank/DDBJ databases">
        <authorList>
            <person name="Sun Q."/>
            <person name="Evtushenko L."/>
        </authorList>
    </citation>
    <scope>NUCLEOTIDE SEQUENCE</scope>
    <source>
        <strain evidence="2">VKM Ac-1069</strain>
    </source>
</reference>
<dbReference type="RefSeq" id="WP_037048074.1">
    <property type="nucleotide sequence ID" value="NZ_BAAAUZ010000029.1"/>
</dbReference>
<dbReference type="Pfam" id="PF19733">
    <property type="entry name" value="DUF6223"/>
    <property type="match status" value="1"/>
</dbReference>
<dbReference type="Proteomes" id="UP001143463">
    <property type="component" value="Unassembled WGS sequence"/>
</dbReference>
<organism evidence="2 3">
    <name type="scientific">Pseudonocardia halophobica</name>
    <dbReference type="NCBI Taxonomy" id="29401"/>
    <lineage>
        <taxon>Bacteria</taxon>
        <taxon>Bacillati</taxon>
        <taxon>Actinomycetota</taxon>
        <taxon>Actinomycetes</taxon>
        <taxon>Pseudonocardiales</taxon>
        <taxon>Pseudonocardiaceae</taxon>
        <taxon>Pseudonocardia</taxon>
    </lineage>
</organism>
<keyword evidence="1" id="KW-0812">Transmembrane</keyword>
<evidence type="ECO:0000313" key="2">
    <source>
        <dbReference type="EMBL" id="GLL12504.1"/>
    </source>
</evidence>
<accession>A0A9W6L7H9</accession>
<feature type="transmembrane region" description="Helical" evidence="1">
    <location>
        <begin position="59"/>
        <end position="80"/>
    </location>
</feature>
<keyword evidence="1" id="KW-1133">Transmembrane helix</keyword>